<dbReference type="Gene3D" id="1.10.1660.10">
    <property type="match status" value="1"/>
</dbReference>
<protein>
    <submittedName>
        <fullName evidence="4">MerR family transcriptional regulator</fullName>
    </submittedName>
</protein>
<name>A0ABS5IHG0_9PROT</name>
<keyword evidence="1" id="KW-0238">DNA-binding</keyword>
<dbReference type="InterPro" id="IPR000551">
    <property type="entry name" value="MerR-type_HTH_dom"/>
</dbReference>
<accession>A0ABS5IHG0</accession>
<gene>
    <name evidence="4" type="ORF">KEC16_19060</name>
</gene>
<keyword evidence="2" id="KW-0175">Coiled coil</keyword>
<dbReference type="PROSITE" id="PS50937">
    <property type="entry name" value="HTH_MERR_2"/>
    <property type="match status" value="1"/>
</dbReference>
<proteinExistence type="predicted"/>
<dbReference type="Proteomes" id="UP000680714">
    <property type="component" value="Unassembled WGS sequence"/>
</dbReference>
<comment type="caution">
    <text evidence="4">The sequence shown here is derived from an EMBL/GenBank/DDBJ whole genome shotgun (WGS) entry which is preliminary data.</text>
</comment>
<dbReference type="EMBL" id="JAGTUF010000033">
    <property type="protein sequence ID" value="MBR9973832.1"/>
    <property type="molecule type" value="Genomic_DNA"/>
</dbReference>
<evidence type="ECO:0000256" key="2">
    <source>
        <dbReference type="SAM" id="Coils"/>
    </source>
</evidence>
<reference evidence="4 5" key="1">
    <citation type="submission" date="2021-04" db="EMBL/GenBank/DDBJ databases">
        <title>Magnetospirillum sulfuroxidans sp. nov., a facultative chemolithoautotrophic sulfur-oxidizing alphaproteobacterium isolated from freshwater sediment and proposals for Paramagetospirillum gen. nov., and Magnetospirillaceae fam. nov.</title>
        <authorList>
            <person name="Koziaeva V."/>
            <person name="Geelhoed J.S."/>
            <person name="Sorokin D.Y."/>
            <person name="Grouzdev D.S."/>
        </authorList>
    </citation>
    <scope>NUCLEOTIDE SEQUENCE [LARGE SCALE GENOMIC DNA]</scope>
    <source>
        <strain evidence="4 5">J10</strain>
    </source>
</reference>
<evidence type="ECO:0000313" key="5">
    <source>
        <dbReference type="Proteomes" id="UP000680714"/>
    </source>
</evidence>
<evidence type="ECO:0000256" key="1">
    <source>
        <dbReference type="ARBA" id="ARBA00023125"/>
    </source>
</evidence>
<dbReference type="PANTHER" id="PTHR30204:SF58">
    <property type="entry name" value="HTH-TYPE TRANSCRIPTIONAL REGULATOR YFMP"/>
    <property type="match status" value="1"/>
</dbReference>
<dbReference type="InterPro" id="IPR047057">
    <property type="entry name" value="MerR_fam"/>
</dbReference>
<evidence type="ECO:0000259" key="3">
    <source>
        <dbReference type="PROSITE" id="PS50937"/>
    </source>
</evidence>
<dbReference type="InterPro" id="IPR009061">
    <property type="entry name" value="DNA-bd_dom_put_sf"/>
</dbReference>
<feature type="domain" description="HTH merR-type" evidence="3">
    <location>
        <begin position="7"/>
        <end position="74"/>
    </location>
</feature>
<organism evidence="4 5">
    <name type="scientific">Magnetospirillum sulfuroxidans</name>
    <dbReference type="NCBI Taxonomy" id="611300"/>
    <lineage>
        <taxon>Bacteria</taxon>
        <taxon>Pseudomonadati</taxon>
        <taxon>Pseudomonadota</taxon>
        <taxon>Alphaproteobacteria</taxon>
        <taxon>Rhodospirillales</taxon>
        <taxon>Rhodospirillaceae</taxon>
        <taxon>Magnetospirillum</taxon>
    </lineage>
</organism>
<dbReference type="RefSeq" id="WP_211551918.1">
    <property type="nucleotide sequence ID" value="NZ_JAGTUF010000033.1"/>
</dbReference>
<dbReference type="PANTHER" id="PTHR30204">
    <property type="entry name" value="REDOX-CYCLING DRUG-SENSING TRANSCRIPTIONAL ACTIVATOR SOXR"/>
    <property type="match status" value="1"/>
</dbReference>
<feature type="coiled-coil region" evidence="2">
    <location>
        <begin position="87"/>
        <end position="124"/>
    </location>
</feature>
<keyword evidence="5" id="KW-1185">Reference proteome</keyword>
<dbReference type="SMART" id="SM00422">
    <property type="entry name" value="HTH_MERR"/>
    <property type="match status" value="1"/>
</dbReference>
<dbReference type="SUPFAM" id="SSF46955">
    <property type="entry name" value="Putative DNA-binding domain"/>
    <property type="match status" value="1"/>
</dbReference>
<evidence type="ECO:0000313" key="4">
    <source>
        <dbReference type="EMBL" id="MBR9973832.1"/>
    </source>
</evidence>
<sequence length="135" mass="15503">MADKDKLFSVSELAQEFALTTQALRFYEEKGLLLPARSGRARVYTYRDRARLLLIQRLRRLGFSLEDIAQYLSMYGAVGGGQYQLGLEKIQRRLGELRSLRREIDQTIDELQSLEDEARQRLQAAASPGTPPRQE</sequence>
<dbReference type="Pfam" id="PF13411">
    <property type="entry name" value="MerR_1"/>
    <property type="match status" value="1"/>
</dbReference>